<dbReference type="SUPFAM" id="SSF51735">
    <property type="entry name" value="NAD(P)-binding Rossmann-fold domains"/>
    <property type="match status" value="1"/>
</dbReference>
<dbReference type="EMBL" id="QZWZ01000057">
    <property type="protein sequence ID" value="RJT27865.1"/>
    <property type="molecule type" value="Genomic_DNA"/>
</dbReference>
<sequence>MKSLKFGIVGSGYMAKTHSLALRNIEGFLWPNMPRIEMVRLADIDARLAEESARRWGWAEATTDWKQITRADDIDVVVIITPNDSHEEIASDAFANGKHVFCEKPLASSAASAKRMAEAASRSGKVNMVNFVYRCWPAVQFARKLVESGELGELRHFEGHFFQDYANAPELPYAWRFDSARAGAGAGGDLGSHISDIAVALVGPIARVAASSRTYFPLRAEGAAMRNVTVDDMMTTLVEFRSGATGSIHSCWAATGHKSDLAFTLIGSKGALSFSWERNNEIHLYTEAEQKDRSGFRRIMIGGIHPEAEPFWYAQGQGLGYGEAFVITARRLIEAIQKNDTSASPSFAEAAHINAVIEATVKAAATRQWQEVEG</sequence>
<protein>
    <submittedName>
        <fullName evidence="4">Gfo/Idh/MocA family oxidoreductase</fullName>
    </submittedName>
</protein>
<accession>A0A3A5K0C7</accession>
<dbReference type="Pfam" id="PF01408">
    <property type="entry name" value="GFO_IDH_MocA"/>
    <property type="match status" value="1"/>
</dbReference>
<dbReference type="OrthoDB" id="9815825at2"/>
<feature type="domain" description="Gfo/Idh/MocA-like oxidoreductase N-terminal" evidence="2">
    <location>
        <begin position="4"/>
        <end position="131"/>
    </location>
</feature>
<dbReference type="InterPro" id="IPR000683">
    <property type="entry name" value="Gfo/Idh/MocA-like_OxRdtase_N"/>
</dbReference>
<dbReference type="PANTHER" id="PTHR43818">
    <property type="entry name" value="BCDNA.GH03377"/>
    <property type="match status" value="1"/>
</dbReference>
<feature type="domain" description="GFO/IDH/MocA-like oxidoreductase" evidence="3">
    <location>
        <begin position="140"/>
        <end position="272"/>
    </location>
</feature>
<dbReference type="GO" id="GO:0000166">
    <property type="term" value="F:nucleotide binding"/>
    <property type="evidence" value="ECO:0007669"/>
    <property type="project" value="InterPro"/>
</dbReference>
<evidence type="ECO:0000256" key="1">
    <source>
        <dbReference type="ARBA" id="ARBA00023002"/>
    </source>
</evidence>
<gene>
    <name evidence="4" type="ORF">D3227_35215</name>
</gene>
<dbReference type="GO" id="GO:0016491">
    <property type="term" value="F:oxidoreductase activity"/>
    <property type="evidence" value="ECO:0007669"/>
    <property type="project" value="UniProtKB-KW"/>
</dbReference>
<evidence type="ECO:0000313" key="5">
    <source>
        <dbReference type="Proteomes" id="UP000272706"/>
    </source>
</evidence>
<dbReference type="AlphaFoldDB" id="A0A3A5K0C7"/>
<keyword evidence="1" id="KW-0560">Oxidoreductase</keyword>
<dbReference type="SUPFAM" id="SSF55347">
    <property type="entry name" value="Glyceraldehyde-3-phosphate dehydrogenase-like, C-terminal domain"/>
    <property type="match status" value="1"/>
</dbReference>
<dbReference type="Gene3D" id="3.30.360.10">
    <property type="entry name" value="Dihydrodipicolinate Reductase, domain 2"/>
    <property type="match status" value="1"/>
</dbReference>
<keyword evidence="5" id="KW-1185">Reference proteome</keyword>
<comment type="caution">
    <text evidence="4">The sequence shown here is derived from an EMBL/GenBank/DDBJ whole genome shotgun (WGS) entry which is preliminary data.</text>
</comment>
<dbReference type="PANTHER" id="PTHR43818:SF11">
    <property type="entry name" value="BCDNA.GH03377"/>
    <property type="match status" value="1"/>
</dbReference>
<organism evidence="4 5">
    <name type="scientific">Mesorhizobium waimense</name>
    <dbReference type="NCBI Taxonomy" id="1300307"/>
    <lineage>
        <taxon>Bacteria</taxon>
        <taxon>Pseudomonadati</taxon>
        <taxon>Pseudomonadota</taxon>
        <taxon>Alphaproteobacteria</taxon>
        <taxon>Hyphomicrobiales</taxon>
        <taxon>Phyllobacteriaceae</taxon>
        <taxon>Mesorhizobium</taxon>
    </lineage>
</organism>
<dbReference type="RefSeq" id="WP_120018733.1">
    <property type="nucleotide sequence ID" value="NZ_QZWZ01000057.1"/>
</dbReference>
<dbReference type="InterPro" id="IPR036291">
    <property type="entry name" value="NAD(P)-bd_dom_sf"/>
</dbReference>
<evidence type="ECO:0000259" key="3">
    <source>
        <dbReference type="Pfam" id="PF22725"/>
    </source>
</evidence>
<reference evidence="4 5" key="1">
    <citation type="submission" date="2018-09" db="EMBL/GenBank/DDBJ databases">
        <title>Mesorhizobium carmichaelinearum sp. nov. isolated from Carmichaelinea spp. root nodules in New Zealand.</title>
        <authorList>
            <person name="De Meyer S.E."/>
        </authorList>
    </citation>
    <scope>NUCLEOTIDE SEQUENCE [LARGE SCALE GENOMIC DNA]</scope>
    <source>
        <strain evidence="4 5">ICMP19557</strain>
    </source>
</reference>
<evidence type="ECO:0000313" key="4">
    <source>
        <dbReference type="EMBL" id="RJT27865.1"/>
    </source>
</evidence>
<name>A0A3A5K0C7_9HYPH</name>
<dbReference type="InterPro" id="IPR050463">
    <property type="entry name" value="Gfo/Idh/MocA_oxidrdct_glycsds"/>
</dbReference>
<proteinExistence type="predicted"/>
<evidence type="ECO:0000259" key="2">
    <source>
        <dbReference type="Pfam" id="PF01408"/>
    </source>
</evidence>
<dbReference type="Gene3D" id="3.40.50.720">
    <property type="entry name" value="NAD(P)-binding Rossmann-like Domain"/>
    <property type="match status" value="1"/>
</dbReference>
<dbReference type="Proteomes" id="UP000272706">
    <property type="component" value="Unassembled WGS sequence"/>
</dbReference>
<dbReference type="Pfam" id="PF22725">
    <property type="entry name" value="GFO_IDH_MocA_C3"/>
    <property type="match status" value="1"/>
</dbReference>
<dbReference type="InterPro" id="IPR055170">
    <property type="entry name" value="GFO_IDH_MocA-like_dom"/>
</dbReference>